<dbReference type="Proteomes" id="UP000580568">
    <property type="component" value="Unassembled WGS sequence"/>
</dbReference>
<dbReference type="EMBL" id="BLZR01000001">
    <property type="protein sequence ID" value="GFP74789.1"/>
    <property type="molecule type" value="Genomic_DNA"/>
</dbReference>
<dbReference type="InterPro" id="IPR036187">
    <property type="entry name" value="DNA_mismatch_repair_MutS_sf"/>
</dbReference>
<reference evidence="9 10" key="1">
    <citation type="submission" date="2020-07" db="EMBL/GenBank/DDBJ databases">
        <title>A new beta-1,3-glucan-decomposing anaerobic bacterium isolated from anoxic soil subjected to biological soil disinfestation.</title>
        <authorList>
            <person name="Ueki A."/>
            <person name="Tonouchi A."/>
        </authorList>
    </citation>
    <scope>NUCLEOTIDE SEQUENCE [LARGE SCALE GENOMIC DNA]</scope>
    <source>
        <strain evidence="9 10">TW1</strain>
    </source>
</reference>
<evidence type="ECO:0000256" key="1">
    <source>
        <dbReference type="ARBA" id="ARBA00022722"/>
    </source>
</evidence>
<keyword evidence="3" id="KW-0547">Nucleotide-binding</keyword>
<dbReference type="GO" id="GO:0004519">
    <property type="term" value="F:endonuclease activity"/>
    <property type="evidence" value="ECO:0007669"/>
    <property type="project" value="UniProtKB-KW"/>
</dbReference>
<evidence type="ECO:0000256" key="5">
    <source>
        <dbReference type="ARBA" id="ARBA00022840"/>
    </source>
</evidence>
<gene>
    <name evidence="9" type="ORF">bsdtw1_00847</name>
</gene>
<evidence type="ECO:0000256" key="3">
    <source>
        <dbReference type="ARBA" id="ARBA00022741"/>
    </source>
</evidence>
<sequence length="652" mass="74170">MNNKAVEILEFNKIKDVLKEFALSDLAKEKIDKLEPYMDINVAKRHMRETTEVRAIVNISSSIPIHSLKGITIIQEKLKKGMILSAEELESIGSLLKDVRRLKNFMKTKEQVAPTVSSYGLSLYEMEEVELEIEKSISRGMVDDRASNKLQKIRKKIFILEERIKSKLDNILRNDKYKSYIQDSLVSQRNGRYVIPIKSEHKRNFDGSIHDKSQSGSTVFIEPAEVKKYQDELEGEKFEEEKEVYRILSELTAMVASYERELNINIEGMSYYDFLFAKGRYSKSIDGNEVTFNSQNIIKINSGRHPLLGNNAVPLDFTIGEEYKGLVITGPNTGGKTVALKTVGLLSMMAQSGLHVSAGKNSEFAMLGDILADIGDGQSIEQSLSTFSSHIKNIINILEMADKYTLVILDEVGSGTDPGEGMGIAVAVLEKLYEKGSIICATTHYNEIKDFAKDHKGFINGSMEFDVNTLKPKYKLNIGRPGESNAFLIALRLGMDSKIIERAHEVTYKENKDYGDIIFDKKVLEKDEIEEEKEKHYQQVSNIKSSNKINQKIERQKQSQKPMFEIGDSVFISFMNRTGIICEEENSKGEYGVMVMKKKIKINKKRLSKYISKGELYPEDYDFDIVFKSKKYRKVNKLLNKGKKEGLILEEE</sequence>
<keyword evidence="2" id="KW-0699">rRNA-binding</keyword>
<evidence type="ECO:0000256" key="2">
    <source>
        <dbReference type="ARBA" id="ARBA00022730"/>
    </source>
</evidence>
<keyword evidence="9" id="KW-0255">Endonuclease</keyword>
<dbReference type="SMART" id="SM00534">
    <property type="entry name" value="MUTSac"/>
    <property type="match status" value="1"/>
</dbReference>
<dbReference type="Pfam" id="PF00488">
    <property type="entry name" value="MutS_V"/>
    <property type="match status" value="1"/>
</dbReference>
<keyword evidence="4" id="KW-0378">Hydrolase</keyword>
<organism evidence="9 10">
    <name type="scientific">Clostridium fungisolvens</name>
    <dbReference type="NCBI Taxonomy" id="1604897"/>
    <lineage>
        <taxon>Bacteria</taxon>
        <taxon>Bacillati</taxon>
        <taxon>Bacillota</taxon>
        <taxon>Clostridia</taxon>
        <taxon>Eubacteriales</taxon>
        <taxon>Clostridiaceae</taxon>
        <taxon>Clostridium</taxon>
    </lineage>
</organism>
<dbReference type="PROSITE" id="PS00486">
    <property type="entry name" value="DNA_MISMATCH_REPAIR_2"/>
    <property type="match status" value="1"/>
</dbReference>
<dbReference type="GO" id="GO:0019843">
    <property type="term" value="F:rRNA binding"/>
    <property type="evidence" value="ECO:0007669"/>
    <property type="project" value="UniProtKB-KW"/>
</dbReference>
<dbReference type="PIRSF" id="PIRSF005814">
    <property type="entry name" value="MutS_YshD"/>
    <property type="match status" value="1"/>
</dbReference>
<name>A0A6V8SC16_9CLOT</name>
<dbReference type="InterPro" id="IPR007696">
    <property type="entry name" value="DNA_mismatch_repair_MutS_core"/>
</dbReference>
<dbReference type="FunFam" id="3.40.50.300:FF:000830">
    <property type="entry name" value="Endonuclease MutS2"/>
    <property type="match status" value="1"/>
</dbReference>
<evidence type="ECO:0000259" key="8">
    <source>
        <dbReference type="PROSITE" id="PS00486"/>
    </source>
</evidence>
<comment type="caution">
    <text evidence="9">The sequence shown here is derived from an EMBL/GenBank/DDBJ whole genome shotgun (WGS) entry which is preliminary data.</text>
</comment>
<dbReference type="SUPFAM" id="SSF52540">
    <property type="entry name" value="P-loop containing nucleoside triphosphate hydrolases"/>
    <property type="match status" value="1"/>
</dbReference>
<dbReference type="InterPro" id="IPR027417">
    <property type="entry name" value="P-loop_NTPase"/>
</dbReference>
<evidence type="ECO:0000256" key="4">
    <source>
        <dbReference type="ARBA" id="ARBA00022801"/>
    </source>
</evidence>
<dbReference type="SUPFAM" id="SSF48334">
    <property type="entry name" value="DNA repair protein MutS, domain III"/>
    <property type="match status" value="1"/>
</dbReference>
<evidence type="ECO:0000313" key="10">
    <source>
        <dbReference type="Proteomes" id="UP000580568"/>
    </source>
</evidence>
<keyword evidence="7" id="KW-0238">DNA-binding</keyword>
<keyword evidence="10" id="KW-1185">Reference proteome</keyword>
<dbReference type="PANTHER" id="PTHR48466:SF2">
    <property type="entry name" value="OS10G0509000 PROTEIN"/>
    <property type="match status" value="1"/>
</dbReference>
<evidence type="ECO:0000256" key="7">
    <source>
        <dbReference type="ARBA" id="ARBA00023125"/>
    </source>
</evidence>
<dbReference type="AlphaFoldDB" id="A0A6V8SC16"/>
<keyword evidence="5" id="KW-0067">ATP-binding</keyword>
<keyword evidence="1" id="KW-0540">Nuclease</keyword>
<dbReference type="GO" id="GO:0140664">
    <property type="term" value="F:ATP-dependent DNA damage sensor activity"/>
    <property type="evidence" value="ECO:0007669"/>
    <property type="project" value="InterPro"/>
</dbReference>
<protein>
    <submittedName>
        <fullName evidence="9">Endonuclease MutS2</fullName>
    </submittedName>
</protein>
<feature type="domain" description="DNA mismatch repair proteins mutS family" evidence="8">
    <location>
        <begin position="405"/>
        <end position="421"/>
    </location>
</feature>
<dbReference type="GO" id="GO:0045910">
    <property type="term" value="P:negative regulation of DNA recombination"/>
    <property type="evidence" value="ECO:0007669"/>
    <property type="project" value="InterPro"/>
</dbReference>
<dbReference type="SMART" id="SM00533">
    <property type="entry name" value="MUTSd"/>
    <property type="match status" value="1"/>
</dbReference>
<dbReference type="Gene3D" id="3.40.50.300">
    <property type="entry name" value="P-loop containing nucleotide triphosphate hydrolases"/>
    <property type="match status" value="1"/>
</dbReference>
<dbReference type="RefSeq" id="WP_183276330.1">
    <property type="nucleotide sequence ID" value="NZ_BLZR01000001.1"/>
</dbReference>
<dbReference type="GO" id="GO:0016887">
    <property type="term" value="F:ATP hydrolysis activity"/>
    <property type="evidence" value="ECO:0007669"/>
    <property type="project" value="InterPro"/>
</dbReference>
<keyword evidence="6" id="KW-0694">RNA-binding</keyword>
<proteinExistence type="predicted"/>
<evidence type="ECO:0000313" key="9">
    <source>
        <dbReference type="EMBL" id="GFP74789.1"/>
    </source>
</evidence>
<dbReference type="InterPro" id="IPR005747">
    <property type="entry name" value="MutS2"/>
</dbReference>
<dbReference type="GO" id="GO:0030983">
    <property type="term" value="F:mismatched DNA binding"/>
    <property type="evidence" value="ECO:0007669"/>
    <property type="project" value="InterPro"/>
</dbReference>
<dbReference type="NCBIfam" id="TIGR01069">
    <property type="entry name" value="mutS2"/>
    <property type="match status" value="1"/>
</dbReference>
<dbReference type="InterPro" id="IPR000432">
    <property type="entry name" value="DNA_mismatch_repair_MutS_C"/>
</dbReference>
<evidence type="ECO:0000256" key="6">
    <source>
        <dbReference type="ARBA" id="ARBA00022884"/>
    </source>
</evidence>
<dbReference type="PANTHER" id="PTHR48466">
    <property type="entry name" value="OS10G0509000 PROTEIN-RELATED"/>
    <property type="match status" value="1"/>
</dbReference>
<dbReference type="InterPro" id="IPR045076">
    <property type="entry name" value="MutS"/>
</dbReference>
<dbReference type="GO" id="GO:0006298">
    <property type="term" value="P:mismatch repair"/>
    <property type="evidence" value="ECO:0007669"/>
    <property type="project" value="InterPro"/>
</dbReference>
<dbReference type="GO" id="GO:0005524">
    <property type="term" value="F:ATP binding"/>
    <property type="evidence" value="ECO:0007669"/>
    <property type="project" value="UniProtKB-KW"/>
</dbReference>
<accession>A0A6V8SC16</accession>